<feature type="domain" description="SpoVT-AbrB" evidence="2">
    <location>
        <begin position="4"/>
        <end position="49"/>
    </location>
</feature>
<dbReference type="EMBL" id="JAPOHA010000011">
    <property type="protein sequence ID" value="MCY1714788.1"/>
    <property type="molecule type" value="Genomic_DNA"/>
</dbReference>
<dbReference type="InterPro" id="IPR007159">
    <property type="entry name" value="SpoVT-AbrB_dom"/>
</dbReference>
<dbReference type="SUPFAM" id="SSF89447">
    <property type="entry name" value="AbrB/MazE/MraZ-like"/>
    <property type="match status" value="1"/>
</dbReference>
<dbReference type="Proteomes" id="UP001082703">
    <property type="component" value="Unassembled WGS sequence"/>
</dbReference>
<proteinExistence type="predicted"/>
<keyword evidence="4" id="KW-1185">Reference proteome</keyword>
<name>A0ABT4BXN1_9FIRM</name>
<dbReference type="GO" id="GO:0003677">
    <property type="term" value="F:DNA binding"/>
    <property type="evidence" value="ECO:0007669"/>
    <property type="project" value="UniProtKB-KW"/>
</dbReference>
<dbReference type="RefSeq" id="WP_268058844.1">
    <property type="nucleotide sequence ID" value="NZ_JAPOHA010000011.1"/>
</dbReference>
<reference evidence="3 4" key="1">
    <citation type="submission" date="2022-11" db="EMBL/GenBank/DDBJ databases">
        <authorList>
            <person name="Caiyu Z."/>
        </authorList>
    </citation>
    <scope>NUCLEOTIDE SEQUENCE [LARGE SCALE GENOMIC DNA]</scope>
    <source>
        <strain evidence="3 4">YR-4</strain>
    </source>
</reference>
<accession>A0ABT4BXN1</accession>
<dbReference type="PANTHER" id="PTHR36432:SF4">
    <property type="entry name" value="TRANSITION STATE REGULATOR ABH-RELATED"/>
    <property type="match status" value="1"/>
</dbReference>
<dbReference type="Gene3D" id="2.10.260.10">
    <property type="match status" value="1"/>
</dbReference>
<evidence type="ECO:0000313" key="3">
    <source>
        <dbReference type="EMBL" id="MCY1714788.1"/>
    </source>
</evidence>
<dbReference type="PROSITE" id="PS51740">
    <property type="entry name" value="SPOVT_ABRB"/>
    <property type="match status" value="1"/>
</dbReference>
<protein>
    <submittedName>
        <fullName evidence="3">AbrB/MazE/SpoVT family DNA-binding domain-containing protein</fullName>
    </submittedName>
</protein>
<evidence type="ECO:0000256" key="1">
    <source>
        <dbReference type="PROSITE-ProRule" id="PRU01076"/>
    </source>
</evidence>
<gene>
    <name evidence="3" type="ORF">OUY18_11045</name>
</gene>
<dbReference type="PANTHER" id="PTHR36432">
    <property type="match status" value="1"/>
</dbReference>
<dbReference type="InterPro" id="IPR052731">
    <property type="entry name" value="B_subtilis_Trans_State_Reg"/>
</dbReference>
<dbReference type="Pfam" id="PF04014">
    <property type="entry name" value="MazE_antitoxin"/>
    <property type="match status" value="1"/>
</dbReference>
<organism evidence="3 4">
    <name type="scientific">Caproiciproducens galactitolivorans</name>
    <dbReference type="NCBI Taxonomy" id="642589"/>
    <lineage>
        <taxon>Bacteria</taxon>
        <taxon>Bacillati</taxon>
        <taxon>Bacillota</taxon>
        <taxon>Clostridia</taxon>
        <taxon>Eubacteriales</taxon>
        <taxon>Acutalibacteraceae</taxon>
        <taxon>Caproiciproducens</taxon>
    </lineage>
</organism>
<comment type="caution">
    <text evidence="3">The sequence shown here is derived from an EMBL/GenBank/DDBJ whole genome shotgun (WGS) entry which is preliminary data.</text>
</comment>
<evidence type="ECO:0000259" key="2">
    <source>
        <dbReference type="PROSITE" id="PS51740"/>
    </source>
</evidence>
<dbReference type="SMART" id="SM00966">
    <property type="entry name" value="SpoVT_AbrB"/>
    <property type="match status" value="1"/>
</dbReference>
<keyword evidence="1 3" id="KW-0238">DNA-binding</keyword>
<evidence type="ECO:0000313" key="4">
    <source>
        <dbReference type="Proteomes" id="UP001082703"/>
    </source>
</evidence>
<sequence length="80" mass="9504">MEARIVRRVDKLGRIVMPKELRSSLDIKTNDELEFFLDDEQFIIRKRKSACEFCARTEDVLDFEGHKICRKCIEKMIALL</sequence>
<dbReference type="NCBIfam" id="TIGR01439">
    <property type="entry name" value="lp_hng_hel_AbrB"/>
    <property type="match status" value="1"/>
</dbReference>
<dbReference type="InterPro" id="IPR037914">
    <property type="entry name" value="SpoVT-AbrB_sf"/>
</dbReference>